<reference evidence="2 3" key="1">
    <citation type="submission" date="2019-02" db="EMBL/GenBank/DDBJ databases">
        <title>Draft Genome Sequence of the Prevotella sp. BCRC 81118, Isolated from Human Feces.</title>
        <authorList>
            <person name="Huang C.-H."/>
        </authorList>
    </citation>
    <scope>NUCLEOTIDE SEQUENCE [LARGE SCALE GENOMIC DNA]</scope>
    <source>
        <strain evidence="2 3">BCRC 81118</strain>
    </source>
</reference>
<gene>
    <name evidence="2" type="ORF">EXN75_09030</name>
</gene>
<keyword evidence="1" id="KW-0472">Membrane</keyword>
<organism evidence="2 3">
    <name type="scientific">Segatella hominis</name>
    <dbReference type="NCBI Taxonomy" id="2518605"/>
    <lineage>
        <taxon>Bacteria</taxon>
        <taxon>Pseudomonadati</taxon>
        <taxon>Bacteroidota</taxon>
        <taxon>Bacteroidia</taxon>
        <taxon>Bacteroidales</taxon>
        <taxon>Prevotellaceae</taxon>
        <taxon>Segatella</taxon>
    </lineage>
</organism>
<evidence type="ECO:0000313" key="3">
    <source>
        <dbReference type="Proteomes" id="UP000297872"/>
    </source>
</evidence>
<dbReference type="OrthoDB" id="9962723at2"/>
<feature type="transmembrane region" description="Helical" evidence="1">
    <location>
        <begin position="28"/>
        <end position="48"/>
    </location>
</feature>
<name>A0A4Y8VJC3_9BACT</name>
<sequence length="50" mass="5523">MDDFGYYIFALVVLVVGFLIVKKVATCLVKTIIGILVLAILAGIYWVYIA</sequence>
<evidence type="ECO:0000313" key="2">
    <source>
        <dbReference type="EMBL" id="TFH80564.1"/>
    </source>
</evidence>
<keyword evidence="3" id="KW-1185">Reference proteome</keyword>
<proteinExistence type="predicted"/>
<accession>A0A4Y8VJC3</accession>
<dbReference type="EMBL" id="SGVY01000020">
    <property type="protein sequence ID" value="TFH80564.1"/>
    <property type="molecule type" value="Genomic_DNA"/>
</dbReference>
<comment type="caution">
    <text evidence="2">The sequence shown here is derived from an EMBL/GenBank/DDBJ whole genome shotgun (WGS) entry which is preliminary data.</text>
</comment>
<keyword evidence="1" id="KW-0812">Transmembrane</keyword>
<evidence type="ECO:0000256" key="1">
    <source>
        <dbReference type="SAM" id="Phobius"/>
    </source>
</evidence>
<protein>
    <submittedName>
        <fullName evidence="2">Sulfate transporter</fullName>
    </submittedName>
</protein>
<dbReference type="AlphaFoldDB" id="A0A4Y8VJC3"/>
<keyword evidence="1" id="KW-1133">Transmembrane helix</keyword>
<feature type="transmembrane region" description="Helical" evidence="1">
    <location>
        <begin position="6"/>
        <end position="21"/>
    </location>
</feature>
<dbReference type="Proteomes" id="UP000297872">
    <property type="component" value="Unassembled WGS sequence"/>
</dbReference>
<dbReference type="RefSeq" id="WP_022111256.1">
    <property type="nucleotide sequence ID" value="NZ_JAFBJP010000001.1"/>
</dbReference>